<dbReference type="Proteomes" id="UP001303473">
    <property type="component" value="Unassembled WGS sequence"/>
</dbReference>
<dbReference type="GO" id="GO:0008270">
    <property type="term" value="F:zinc ion binding"/>
    <property type="evidence" value="ECO:0007669"/>
    <property type="project" value="UniProtKB-KW"/>
</dbReference>
<evidence type="ECO:0000259" key="5">
    <source>
        <dbReference type="PROSITE" id="PS50865"/>
    </source>
</evidence>
<name>A0AAN6S6J2_9PEZI</name>
<dbReference type="AlphaFoldDB" id="A0AAN6S6J2"/>
<evidence type="ECO:0000256" key="1">
    <source>
        <dbReference type="ARBA" id="ARBA00022723"/>
    </source>
</evidence>
<keyword evidence="7" id="KW-1185">Reference proteome</keyword>
<evidence type="ECO:0000256" key="2">
    <source>
        <dbReference type="ARBA" id="ARBA00022771"/>
    </source>
</evidence>
<evidence type="ECO:0000256" key="4">
    <source>
        <dbReference type="PROSITE-ProRule" id="PRU00134"/>
    </source>
</evidence>
<dbReference type="SUPFAM" id="SSF144232">
    <property type="entry name" value="HIT/MYND zinc finger-like"/>
    <property type="match status" value="1"/>
</dbReference>
<keyword evidence="2 4" id="KW-0863">Zinc-finger</keyword>
<keyword evidence="3" id="KW-0862">Zinc</keyword>
<evidence type="ECO:0000313" key="6">
    <source>
        <dbReference type="EMBL" id="KAK3942304.1"/>
    </source>
</evidence>
<dbReference type="Pfam" id="PF01753">
    <property type="entry name" value="zf-MYND"/>
    <property type="match status" value="1"/>
</dbReference>
<sequence length="266" mass="28899">MGKWRISHSVGVSTHISPSNSSRPLSYTHLNLSYVHLFHCIYLSSYSTGNTSQSATMPVPNLTNFNDPLLFPTFTTCPDVDTNPNNVNSSHWFLLGQVKENMTITKPTLILADRLGSPFALVFDGLERDDLDFKSLGLKKGATVVIPNAIRTLPKEEGKRGFVSVPKGQAGEVKAIPGSLEKVLLVGEWMRVNGGIKNEGGKEICDSCGKPADETNEKSGNGKVGLLKCTGCGGVRYCNKDCQVEAWNNWHKGDCKVIKGINAIFA</sequence>
<dbReference type="PROSITE" id="PS50865">
    <property type="entry name" value="ZF_MYND_2"/>
    <property type="match status" value="1"/>
</dbReference>
<protein>
    <recommendedName>
        <fullName evidence="5">MYND-type domain-containing protein</fullName>
    </recommendedName>
</protein>
<comment type="caution">
    <text evidence="6">The sequence shown here is derived from an EMBL/GenBank/DDBJ whole genome shotgun (WGS) entry which is preliminary data.</text>
</comment>
<reference evidence="7" key="1">
    <citation type="journal article" date="2023" name="Mol. Phylogenet. Evol.">
        <title>Genome-scale phylogeny and comparative genomics of the fungal order Sordariales.</title>
        <authorList>
            <person name="Hensen N."/>
            <person name="Bonometti L."/>
            <person name="Westerberg I."/>
            <person name="Brannstrom I.O."/>
            <person name="Guillou S."/>
            <person name="Cros-Aarteil S."/>
            <person name="Calhoun S."/>
            <person name="Haridas S."/>
            <person name="Kuo A."/>
            <person name="Mondo S."/>
            <person name="Pangilinan J."/>
            <person name="Riley R."/>
            <person name="LaButti K."/>
            <person name="Andreopoulos B."/>
            <person name="Lipzen A."/>
            <person name="Chen C."/>
            <person name="Yan M."/>
            <person name="Daum C."/>
            <person name="Ng V."/>
            <person name="Clum A."/>
            <person name="Steindorff A."/>
            <person name="Ohm R.A."/>
            <person name="Martin F."/>
            <person name="Silar P."/>
            <person name="Natvig D.O."/>
            <person name="Lalanne C."/>
            <person name="Gautier V."/>
            <person name="Ament-Velasquez S.L."/>
            <person name="Kruys A."/>
            <person name="Hutchinson M.I."/>
            <person name="Powell A.J."/>
            <person name="Barry K."/>
            <person name="Miller A.N."/>
            <person name="Grigoriev I.V."/>
            <person name="Debuchy R."/>
            <person name="Gladieux P."/>
            <person name="Hiltunen Thoren M."/>
            <person name="Johannesson H."/>
        </authorList>
    </citation>
    <scope>NUCLEOTIDE SEQUENCE [LARGE SCALE GENOMIC DNA]</scope>
    <source>
        <strain evidence="7">CBS 340.73</strain>
    </source>
</reference>
<organism evidence="6 7">
    <name type="scientific">Diplogelasinospora grovesii</name>
    <dbReference type="NCBI Taxonomy" id="303347"/>
    <lineage>
        <taxon>Eukaryota</taxon>
        <taxon>Fungi</taxon>
        <taxon>Dikarya</taxon>
        <taxon>Ascomycota</taxon>
        <taxon>Pezizomycotina</taxon>
        <taxon>Sordariomycetes</taxon>
        <taxon>Sordariomycetidae</taxon>
        <taxon>Sordariales</taxon>
        <taxon>Diplogelasinosporaceae</taxon>
        <taxon>Diplogelasinospora</taxon>
    </lineage>
</organism>
<dbReference type="InterPro" id="IPR002893">
    <property type="entry name" value="Znf_MYND"/>
</dbReference>
<evidence type="ECO:0000256" key="3">
    <source>
        <dbReference type="ARBA" id="ARBA00022833"/>
    </source>
</evidence>
<accession>A0AAN6S6J2</accession>
<keyword evidence="1" id="KW-0479">Metal-binding</keyword>
<evidence type="ECO:0000313" key="7">
    <source>
        <dbReference type="Proteomes" id="UP001303473"/>
    </source>
</evidence>
<gene>
    <name evidence="6" type="ORF">QBC46DRAFT_380520</name>
</gene>
<dbReference type="EMBL" id="MU853775">
    <property type="protein sequence ID" value="KAK3942304.1"/>
    <property type="molecule type" value="Genomic_DNA"/>
</dbReference>
<proteinExistence type="predicted"/>
<dbReference type="Gene3D" id="6.10.140.2220">
    <property type="match status" value="1"/>
</dbReference>
<feature type="domain" description="MYND-type" evidence="5">
    <location>
        <begin position="205"/>
        <end position="255"/>
    </location>
</feature>